<reference evidence="3" key="1">
    <citation type="submission" date="2016-10" db="EMBL/GenBank/DDBJ databases">
        <authorList>
            <person name="Varghese N."/>
            <person name="Submissions S."/>
        </authorList>
    </citation>
    <scope>NUCLEOTIDE SEQUENCE [LARGE SCALE GENOMIC DNA]</scope>
    <source>
        <strain evidence="3">DSM 17044</strain>
    </source>
</reference>
<evidence type="ECO:0000259" key="1">
    <source>
        <dbReference type="Pfam" id="PF00561"/>
    </source>
</evidence>
<organism evidence="2 3">
    <name type="scientific">Stigmatella aurantiaca</name>
    <dbReference type="NCBI Taxonomy" id="41"/>
    <lineage>
        <taxon>Bacteria</taxon>
        <taxon>Pseudomonadati</taxon>
        <taxon>Myxococcota</taxon>
        <taxon>Myxococcia</taxon>
        <taxon>Myxococcales</taxon>
        <taxon>Cystobacterineae</taxon>
        <taxon>Archangiaceae</taxon>
        <taxon>Stigmatella</taxon>
    </lineage>
</organism>
<evidence type="ECO:0000313" key="2">
    <source>
        <dbReference type="EMBL" id="SEM65000.1"/>
    </source>
</evidence>
<evidence type="ECO:0000313" key="3">
    <source>
        <dbReference type="Proteomes" id="UP000182719"/>
    </source>
</evidence>
<dbReference type="Gene3D" id="3.40.50.1820">
    <property type="entry name" value="alpha/beta hydrolase"/>
    <property type="match status" value="1"/>
</dbReference>
<dbReference type="EMBL" id="FOAP01000020">
    <property type="protein sequence ID" value="SEM65000.1"/>
    <property type="molecule type" value="Genomic_DNA"/>
</dbReference>
<dbReference type="InterPro" id="IPR000073">
    <property type="entry name" value="AB_hydrolase_1"/>
</dbReference>
<dbReference type="InterPro" id="IPR029058">
    <property type="entry name" value="AB_hydrolase_fold"/>
</dbReference>
<accession>A0A1H8A2R0</accession>
<dbReference type="PANTHER" id="PTHR46438">
    <property type="entry name" value="ALPHA/BETA-HYDROLASES SUPERFAMILY PROTEIN"/>
    <property type="match status" value="1"/>
</dbReference>
<dbReference type="PANTHER" id="PTHR46438:SF11">
    <property type="entry name" value="LIPASE-RELATED"/>
    <property type="match status" value="1"/>
</dbReference>
<sequence length="301" mass="34226">MINVTWLDSFRLRARANSIQGGWAARTRPAVTFHELPQATLRVRTGGTRKAGEPTVVMVCDPPNVIEHFDAVFEMLSPHHRLVLFEPPGFGFSSPRASFRFTFEEYRACIEALLRQLDEGPYVLAFTCVWAHIALQIAAKDPQLVTRLMLWQSPSWEQQVTWAREVDKKKVLSRPVLGQLSTALKPDQIGLGWYRASLAKNRYSDFVPTLNQALTQGAFCCLGSLWQQWFYGYTPPAVRVEQPTLVSWGMADRTHARSDKESIGSQLSQAQWHRFQHAGHSPELEAPQEYCELLRGFLQEA</sequence>
<dbReference type="SUPFAM" id="SSF53474">
    <property type="entry name" value="alpha/beta-Hydrolases"/>
    <property type="match status" value="1"/>
</dbReference>
<protein>
    <submittedName>
        <fullName evidence="2">Pimeloyl-ACP methyl ester carboxylesterase</fullName>
    </submittedName>
</protein>
<gene>
    <name evidence="2" type="ORF">SAMN05444354_12083</name>
</gene>
<dbReference type="Proteomes" id="UP000182719">
    <property type="component" value="Unassembled WGS sequence"/>
</dbReference>
<dbReference type="RefSeq" id="WP_218158159.1">
    <property type="nucleotide sequence ID" value="NZ_FOAP01000020.1"/>
</dbReference>
<dbReference type="AlphaFoldDB" id="A0A1H8A2R0"/>
<proteinExistence type="predicted"/>
<dbReference type="Pfam" id="PF00561">
    <property type="entry name" value="Abhydrolase_1"/>
    <property type="match status" value="1"/>
</dbReference>
<feature type="domain" description="AB hydrolase-1" evidence="1">
    <location>
        <begin position="72"/>
        <end position="285"/>
    </location>
</feature>
<keyword evidence="3" id="KW-1185">Reference proteome</keyword>
<name>A0A1H8A2R0_STIAU</name>